<dbReference type="InterPro" id="IPR021109">
    <property type="entry name" value="Peptidase_aspartic_dom_sf"/>
</dbReference>
<dbReference type="Gene3D" id="2.40.70.10">
    <property type="entry name" value="Acid Proteases"/>
    <property type="match status" value="1"/>
</dbReference>
<protein>
    <recommendedName>
        <fullName evidence="3">Peptidase A2 domain-containing protein</fullName>
    </recommendedName>
</protein>
<dbReference type="Proteomes" id="UP000762676">
    <property type="component" value="Unassembled WGS sequence"/>
</dbReference>
<evidence type="ECO:0008006" key="3">
    <source>
        <dbReference type="Google" id="ProtNLM"/>
    </source>
</evidence>
<gene>
    <name evidence="1" type="ORF">ElyMa_006330800</name>
</gene>
<evidence type="ECO:0000313" key="2">
    <source>
        <dbReference type="Proteomes" id="UP000762676"/>
    </source>
</evidence>
<name>A0AAV4HKW6_9GAST</name>
<reference evidence="1 2" key="1">
    <citation type="journal article" date="2021" name="Elife">
        <title>Chloroplast acquisition without the gene transfer in kleptoplastic sea slugs, Plakobranchus ocellatus.</title>
        <authorList>
            <person name="Maeda T."/>
            <person name="Takahashi S."/>
            <person name="Yoshida T."/>
            <person name="Shimamura S."/>
            <person name="Takaki Y."/>
            <person name="Nagai Y."/>
            <person name="Toyoda A."/>
            <person name="Suzuki Y."/>
            <person name="Arimoto A."/>
            <person name="Ishii H."/>
            <person name="Satoh N."/>
            <person name="Nishiyama T."/>
            <person name="Hasebe M."/>
            <person name="Maruyama T."/>
            <person name="Minagawa J."/>
            <person name="Obokata J."/>
            <person name="Shigenobu S."/>
        </authorList>
    </citation>
    <scope>NUCLEOTIDE SEQUENCE [LARGE SCALE GENOMIC DNA]</scope>
</reference>
<dbReference type="EMBL" id="BMAT01012709">
    <property type="protein sequence ID" value="GFR97698.1"/>
    <property type="molecule type" value="Genomic_DNA"/>
</dbReference>
<sequence length="143" mass="16026">MTTTQSQMKAVAKNGHIRLQSTQKRKRMTALLHTNGHEVRFQIDTGADVSIICKKYVKREPAMKTTQLLTIWNKTKVKLEGKANLRATDPRTQEASDLRLAIFENDFSCLLSLKTSRELGLLTINTDKRIAGLEADTVIAATL</sequence>
<organism evidence="1 2">
    <name type="scientific">Elysia marginata</name>
    <dbReference type="NCBI Taxonomy" id="1093978"/>
    <lineage>
        <taxon>Eukaryota</taxon>
        <taxon>Metazoa</taxon>
        <taxon>Spiralia</taxon>
        <taxon>Lophotrochozoa</taxon>
        <taxon>Mollusca</taxon>
        <taxon>Gastropoda</taxon>
        <taxon>Heterobranchia</taxon>
        <taxon>Euthyneura</taxon>
        <taxon>Panpulmonata</taxon>
        <taxon>Sacoglossa</taxon>
        <taxon>Placobranchoidea</taxon>
        <taxon>Plakobranchidae</taxon>
        <taxon>Elysia</taxon>
    </lineage>
</organism>
<accession>A0AAV4HKW6</accession>
<proteinExistence type="predicted"/>
<dbReference type="AlphaFoldDB" id="A0AAV4HKW6"/>
<keyword evidence="2" id="KW-1185">Reference proteome</keyword>
<evidence type="ECO:0000313" key="1">
    <source>
        <dbReference type="EMBL" id="GFR97698.1"/>
    </source>
</evidence>
<comment type="caution">
    <text evidence="1">The sequence shown here is derived from an EMBL/GenBank/DDBJ whole genome shotgun (WGS) entry which is preliminary data.</text>
</comment>
<dbReference type="SUPFAM" id="SSF50630">
    <property type="entry name" value="Acid proteases"/>
    <property type="match status" value="1"/>
</dbReference>